<dbReference type="GO" id="GO:0009234">
    <property type="term" value="P:menaquinone biosynthetic process"/>
    <property type="evidence" value="ECO:0007669"/>
    <property type="project" value="UniProtKB-UniRule"/>
</dbReference>
<keyword evidence="1 3" id="KW-0474">Menaquinone biosynthesis</keyword>
<comment type="caution">
    <text evidence="5">The sequence shown here is derived from an EMBL/GenBank/DDBJ whole genome shotgun (WGS) entry which is preliminary data.</text>
</comment>
<comment type="pathway">
    <text evidence="3">Quinol/quinone metabolism; 1,4-dihydroxy-2-naphthoate biosynthesis; 1,4-dihydroxy-2-naphthoate from chorismate: step 3/7.</text>
</comment>
<proteinExistence type="inferred from homology"/>
<dbReference type="EMBL" id="AJAR01000018">
    <property type="protein sequence ID" value="EOH96063.1"/>
    <property type="molecule type" value="Genomic_DNA"/>
</dbReference>
<reference evidence="5 7" key="1">
    <citation type="submission" date="2013-02" db="EMBL/GenBank/DDBJ databases">
        <title>The Genome Sequence of Enterococcus haemoperoxidus BAA-382.</title>
        <authorList>
            <consortium name="The Broad Institute Genome Sequencing Platform"/>
            <consortium name="The Broad Institute Genome Sequencing Center for Infectious Disease"/>
            <person name="Earl A.M."/>
            <person name="Gilmore M.S."/>
            <person name="Lebreton F."/>
            <person name="Walker B."/>
            <person name="Young S.K."/>
            <person name="Zeng Q."/>
            <person name="Gargeya S."/>
            <person name="Fitzgerald M."/>
            <person name="Haas B."/>
            <person name="Abouelleil A."/>
            <person name="Alvarado L."/>
            <person name="Arachchi H.M."/>
            <person name="Berlin A.M."/>
            <person name="Chapman S.B."/>
            <person name="Dewar J."/>
            <person name="Goldberg J."/>
            <person name="Griggs A."/>
            <person name="Gujja S."/>
            <person name="Hansen M."/>
            <person name="Howarth C."/>
            <person name="Imamovic A."/>
            <person name="Larimer J."/>
            <person name="McCowan C."/>
            <person name="Murphy C."/>
            <person name="Neiman D."/>
            <person name="Pearson M."/>
            <person name="Priest M."/>
            <person name="Roberts A."/>
            <person name="Saif S."/>
            <person name="Shea T."/>
            <person name="Sisk P."/>
            <person name="Sykes S."/>
            <person name="Wortman J."/>
            <person name="Nusbaum C."/>
            <person name="Birren B."/>
        </authorList>
    </citation>
    <scope>NUCLEOTIDE SEQUENCE [LARGE SCALE GENOMIC DNA]</scope>
    <source>
        <strain evidence="5 7">ATCC BAA-382</strain>
    </source>
</reference>
<reference evidence="6 8" key="2">
    <citation type="submission" date="2013-03" db="EMBL/GenBank/DDBJ databases">
        <title>The Genome Sequence of Enterococcus haemoperoxidus BAA-382 (PacBio/Illumina hybrid assembly).</title>
        <authorList>
            <consortium name="The Broad Institute Genomics Platform"/>
            <consortium name="The Broad Institute Genome Sequencing Center for Infectious Disease"/>
            <person name="Earl A."/>
            <person name="Russ C."/>
            <person name="Gilmore M."/>
            <person name="Surin D."/>
            <person name="Walker B."/>
            <person name="Young S."/>
            <person name="Zeng Q."/>
            <person name="Gargeya S."/>
            <person name="Fitzgerald M."/>
            <person name="Haas B."/>
            <person name="Abouelleil A."/>
            <person name="Allen A.W."/>
            <person name="Alvarado L."/>
            <person name="Arachchi H.M."/>
            <person name="Berlin A.M."/>
            <person name="Chapman S.B."/>
            <person name="Gainer-Dewar J."/>
            <person name="Goldberg J."/>
            <person name="Griggs A."/>
            <person name="Gujja S."/>
            <person name="Hansen M."/>
            <person name="Howarth C."/>
            <person name="Imamovic A."/>
            <person name="Ireland A."/>
            <person name="Larimer J."/>
            <person name="McCowan C."/>
            <person name="Murphy C."/>
            <person name="Pearson M."/>
            <person name="Poon T.W."/>
            <person name="Priest M."/>
            <person name="Roberts A."/>
            <person name="Saif S."/>
            <person name="Shea T."/>
            <person name="Sisk P."/>
            <person name="Sykes S."/>
            <person name="Wortman J."/>
            <person name="Nusbaum C."/>
            <person name="Birren B."/>
        </authorList>
    </citation>
    <scope>NUCLEOTIDE SEQUENCE [LARGE SCALE GENOMIC DNA]</scope>
    <source>
        <strain evidence="6 8">ATCC BAA-382</strain>
    </source>
</reference>
<evidence type="ECO:0000256" key="2">
    <source>
        <dbReference type="ARBA" id="ARBA00023239"/>
    </source>
</evidence>
<organism evidence="5 7">
    <name type="scientific">Enterococcus haemoperoxidus ATCC BAA-382</name>
    <dbReference type="NCBI Taxonomy" id="1158608"/>
    <lineage>
        <taxon>Bacteria</taxon>
        <taxon>Bacillati</taxon>
        <taxon>Bacillota</taxon>
        <taxon>Bacilli</taxon>
        <taxon>Lactobacillales</taxon>
        <taxon>Enterococcaceae</taxon>
        <taxon>Enterococcus</taxon>
    </lineage>
</organism>
<keyword evidence="2 3" id="KW-0456">Lyase</keyword>
<dbReference type="Proteomes" id="UP000014197">
    <property type="component" value="Unassembled WGS sequence"/>
</dbReference>
<sequence>MNTTINGVKYYYEWISPYEENRPTLVCLHGFTGTSQTFVPVFQKENGLNILAIDLIGHGKTDCYVHPYRYQMDCLCQDIALLTEGLGIVEFSLLGYSMGARVALGFTCLFPQKIHQLILESGSPGLKSMSERMMRKCADEHLAGFIMSHSIEAFVDKWENLSLFDSQKRLSTKVQRTLRQERLSQQAFGLACSLWFMGTGVQPDFWQELDKIKAPMLLIVGELDAKFQHIAQSMQKNHPNISIEIAKDAGHCIHLEKPEIVEKVVYTFLASYKINP</sequence>
<dbReference type="HAMAP" id="MF_01660">
    <property type="entry name" value="MenH"/>
    <property type="match status" value="1"/>
</dbReference>
<dbReference type="PANTHER" id="PTHR42916">
    <property type="entry name" value="2-SUCCINYL-5-ENOLPYRUVYL-6-HYDROXY-3-CYCLOHEXENE-1-CARBOXYLATE SYNTHASE"/>
    <property type="match status" value="1"/>
</dbReference>
<dbReference type="PRINTS" id="PR00111">
    <property type="entry name" value="ABHYDROLASE"/>
</dbReference>
<dbReference type="Pfam" id="PF00561">
    <property type="entry name" value="Abhydrolase_1"/>
    <property type="match status" value="1"/>
</dbReference>
<dbReference type="EMBL" id="ASVY01000003">
    <property type="protein sequence ID" value="EOT60251.1"/>
    <property type="molecule type" value="Genomic_DNA"/>
</dbReference>
<dbReference type="SUPFAM" id="SSF53474">
    <property type="entry name" value="alpha/beta-Hydrolases"/>
    <property type="match status" value="1"/>
</dbReference>
<evidence type="ECO:0000256" key="1">
    <source>
        <dbReference type="ARBA" id="ARBA00022428"/>
    </source>
</evidence>
<dbReference type="AlphaFoldDB" id="R2QLG8"/>
<keyword evidence="8" id="KW-1185">Reference proteome</keyword>
<dbReference type="InterPro" id="IPR029058">
    <property type="entry name" value="AB_hydrolase_fold"/>
</dbReference>
<gene>
    <name evidence="3" type="primary">menH</name>
    <name evidence="6" type="ORF">I583_02886</name>
    <name evidence="5" type="ORF">UAW_01920</name>
</gene>
<dbReference type="EC" id="4.2.99.20" evidence="3"/>
<evidence type="ECO:0000259" key="4">
    <source>
        <dbReference type="Pfam" id="PF00561"/>
    </source>
</evidence>
<dbReference type="InterPro" id="IPR000639">
    <property type="entry name" value="Epox_hydrolase-like"/>
</dbReference>
<evidence type="ECO:0000313" key="5">
    <source>
        <dbReference type="EMBL" id="EOH96063.1"/>
    </source>
</evidence>
<dbReference type="Proteomes" id="UP000013858">
    <property type="component" value="Unassembled WGS sequence"/>
</dbReference>
<accession>R2QLG8</accession>
<dbReference type="PATRIC" id="fig|1158608.3.peg.1894"/>
<evidence type="ECO:0000313" key="6">
    <source>
        <dbReference type="EMBL" id="EOT60251.1"/>
    </source>
</evidence>
<dbReference type="UniPathway" id="UPA00079"/>
<evidence type="ECO:0000313" key="8">
    <source>
        <dbReference type="Proteomes" id="UP000014197"/>
    </source>
</evidence>
<comment type="function">
    <text evidence="3">Catalyzes a proton abstraction reaction that results in 2,5-elimination of pyruvate from 2-succinyl-5-enolpyruvyl-6-hydroxy-3-cyclohexene-1-carboxylate (SEPHCHC) and the formation of 2-succinyl-6-hydroxy-2,4-cyclohexadiene-1-carboxylate (SHCHC).</text>
</comment>
<evidence type="ECO:0000313" key="7">
    <source>
        <dbReference type="Proteomes" id="UP000013858"/>
    </source>
</evidence>
<dbReference type="OrthoDB" id="9808398at2"/>
<dbReference type="PANTHER" id="PTHR42916:SF1">
    <property type="entry name" value="PROTEIN PHYLLO, CHLOROPLASTIC"/>
    <property type="match status" value="1"/>
</dbReference>
<feature type="domain" description="AB hydrolase-1" evidence="4">
    <location>
        <begin position="23"/>
        <end position="258"/>
    </location>
</feature>
<dbReference type="GO" id="GO:0070205">
    <property type="term" value="F:2-succinyl-6-hydroxy-2,4-cyclohexadiene-1-carboxylate synthase activity"/>
    <property type="evidence" value="ECO:0007669"/>
    <property type="project" value="UniProtKB-UniRule"/>
</dbReference>
<comment type="catalytic activity">
    <reaction evidence="3">
        <text>5-enolpyruvoyl-6-hydroxy-2-succinyl-cyclohex-3-ene-1-carboxylate = (1R,6R)-6-hydroxy-2-succinyl-cyclohexa-2,4-diene-1-carboxylate + pyruvate</text>
        <dbReference type="Rhea" id="RHEA:25597"/>
        <dbReference type="ChEBI" id="CHEBI:15361"/>
        <dbReference type="ChEBI" id="CHEBI:58689"/>
        <dbReference type="ChEBI" id="CHEBI:58818"/>
        <dbReference type="EC" id="4.2.99.20"/>
    </reaction>
</comment>
<dbReference type="PRINTS" id="PR00412">
    <property type="entry name" value="EPOXHYDRLASE"/>
</dbReference>
<dbReference type="Gene3D" id="3.40.50.1820">
    <property type="entry name" value="alpha/beta hydrolase"/>
    <property type="match status" value="1"/>
</dbReference>
<dbReference type="STRING" id="155618.RV06_GL000744"/>
<comment type="similarity">
    <text evidence="3">Belongs to the AB hydrolase superfamily. MenH family.</text>
</comment>
<comment type="subunit">
    <text evidence="3">Monomer.</text>
</comment>
<comment type="pathway">
    <text evidence="3">Quinol/quinone metabolism; menaquinone biosynthesis.</text>
</comment>
<dbReference type="UniPathway" id="UPA01057">
    <property type="reaction ID" value="UER00900"/>
</dbReference>
<dbReference type="InterPro" id="IPR000073">
    <property type="entry name" value="AB_hydrolase_1"/>
</dbReference>
<dbReference type="NCBIfam" id="TIGR03695">
    <property type="entry name" value="menH_SHCHC"/>
    <property type="match status" value="1"/>
</dbReference>
<dbReference type="InterPro" id="IPR022485">
    <property type="entry name" value="SHCHC_synthase_MenH"/>
</dbReference>
<protein>
    <recommendedName>
        <fullName evidence="3">Putative 2-succinyl-6-hydroxy-2,4-cyclohexadiene-1-carboxylate synthase</fullName>
        <shortName evidence="3">SHCHC synthase</shortName>
        <ecNumber evidence="3">4.2.99.20</ecNumber>
    </recommendedName>
</protein>
<dbReference type="RefSeq" id="WP_010762122.1">
    <property type="nucleotide sequence ID" value="NZ_KB946316.1"/>
</dbReference>
<evidence type="ECO:0000256" key="3">
    <source>
        <dbReference type="HAMAP-Rule" id="MF_01660"/>
    </source>
</evidence>
<name>R2QLG8_9ENTE</name>
<dbReference type="eggNOG" id="COG2267">
    <property type="taxonomic scope" value="Bacteria"/>
</dbReference>